<protein>
    <recommendedName>
        <fullName evidence="3">Peptidase C39-like domain-containing protein</fullName>
    </recommendedName>
</protein>
<name>A0ABW9ME58_9FIRM</name>
<reference evidence="1 2" key="1">
    <citation type="journal article" date="2025" name="Anaerobe">
        <title>Description of Anaerococcus kampingiae sp. nov., Anaerococcus groningensis sp. nov., Anaerococcus martiniensis sp. nov., and Anaerococcus cruorum sp. nov., isolated from human clinical specimens.</title>
        <authorList>
            <person name="Boiten K.E."/>
            <person name="Meijer J."/>
            <person name="van Wezel E.M."/>
            <person name="Veloo A.C.M."/>
        </authorList>
    </citation>
    <scope>NUCLEOTIDE SEQUENCE [LARGE SCALE GENOMIC DNA]</scope>
    <source>
        <strain evidence="1 2">ENR0874</strain>
    </source>
</reference>
<keyword evidence="2" id="KW-1185">Reference proteome</keyword>
<evidence type="ECO:0000313" key="2">
    <source>
        <dbReference type="Proteomes" id="UP001637994"/>
    </source>
</evidence>
<evidence type="ECO:0000313" key="1">
    <source>
        <dbReference type="EMBL" id="MFO3667612.1"/>
    </source>
</evidence>
<dbReference type="Proteomes" id="UP001637994">
    <property type="component" value="Unassembled WGS sequence"/>
</dbReference>
<gene>
    <name evidence="1" type="ORF">ACCQ42_07495</name>
</gene>
<dbReference type="EMBL" id="JBGMEF010000029">
    <property type="protein sequence ID" value="MFO3667612.1"/>
    <property type="molecule type" value="Genomic_DNA"/>
</dbReference>
<evidence type="ECO:0008006" key="3">
    <source>
        <dbReference type="Google" id="ProtNLM"/>
    </source>
</evidence>
<comment type="caution">
    <text evidence="1">The sequence shown here is derived from an EMBL/GenBank/DDBJ whole genome shotgun (WGS) entry which is preliminary data.</text>
</comment>
<accession>A0ABW9ME58</accession>
<organism evidence="1 2">
    <name type="scientific">Anaerococcus kampingae</name>
    <dbReference type="NCBI Taxonomy" id="3115614"/>
    <lineage>
        <taxon>Bacteria</taxon>
        <taxon>Bacillati</taxon>
        <taxon>Bacillota</taxon>
        <taxon>Tissierellia</taxon>
        <taxon>Tissierellales</taxon>
        <taxon>Peptoniphilaceae</taxon>
        <taxon>Anaerococcus</taxon>
    </lineage>
</organism>
<sequence length="202" mass="24077">MKIKESNYFVPVLKEGATYYGGHQEWLKELGLSKFFRDRACVVTAFTNVYFYMFERGLVDFKTYNDMQYKFYRRLRPKANGVPTASSLLRRIRILNHQMNLGLSYRILEENLLKKVSLEKKIAFIEEALAKDSPVIFINWLSRDIDIMSHHGLVITEMNKKNDKHELVVSSWGRRHSFYLEDFDKSLRTYTGLIYFERNIYE</sequence>
<dbReference type="RefSeq" id="WP_265236079.1">
    <property type="nucleotide sequence ID" value="NZ_JBGMEF010000029.1"/>
</dbReference>
<proteinExistence type="predicted"/>